<gene>
    <name evidence="1" type="ORF">AKJ42_02450</name>
</gene>
<dbReference type="AlphaFoldDB" id="A0A133V055"/>
<dbReference type="EMBL" id="LHXW01000023">
    <property type="protein sequence ID" value="KXA99819.1"/>
    <property type="molecule type" value="Genomic_DNA"/>
</dbReference>
<reference evidence="1 2" key="1">
    <citation type="journal article" date="2016" name="Sci. Rep.">
        <title>Metabolic traits of an uncultured archaeal lineage -MSBL1- from brine pools of the Red Sea.</title>
        <authorList>
            <person name="Mwirichia R."/>
            <person name="Alam I."/>
            <person name="Rashid M."/>
            <person name="Vinu M."/>
            <person name="Ba-Alawi W."/>
            <person name="Anthony Kamau A."/>
            <person name="Kamanda Ngugi D."/>
            <person name="Goker M."/>
            <person name="Klenk H.P."/>
            <person name="Bajic V."/>
            <person name="Stingl U."/>
        </authorList>
    </citation>
    <scope>NUCLEOTIDE SEQUENCE [LARGE SCALE GENOMIC DNA]</scope>
    <source>
        <strain evidence="1">SCGC-AAA261C02</strain>
    </source>
</reference>
<dbReference type="Proteomes" id="UP000070520">
    <property type="component" value="Unassembled WGS sequence"/>
</dbReference>
<evidence type="ECO:0000313" key="1">
    <source>
        <dbReference type="EMBL" id="KXA99819.1"/>
    </source>
</evidence>
<name>A0A133V055_9EURY</name>
<evidence type="ECO:0000313" key="2">
    <source>
        <dbReference type="Proteomes" id="UP000070520"/>
    </source>
</evidence>
<proteinExistence type="predicted"/>
<organism evidence="1 2">
    <name type="scientific">candidate division MSBL1 archaeon SCGC-AAA261C02</name>
    <dbReference type="NCBI Taxonomy" id="1698272"/>
    <lineage>
        <taxon>Archaea</taxon>
        <taxon>Methanobacteriati</taxon>
        <taxon>Methanobacteriota</taxon>
        <taxon>candidate division MSBL1</taxon>
    </lineage>
</organism>
<protein>
    <submittedName>
        <fullName evidence="1">Uncharacterized protein</fullName>
    </submittedName>
</protein>
<comment type="caution">
    <text evidence="1">The sequence shown here is derived from an EMBL/GenBank/DDBJ whole genome shotgun (WGS) entry which is preliminary data.</text>
</comment>
<accession>A0A133V055</accession>
<sequence length="95" mass="10961">MKVEDYVGKFSRILEMLDSRNWGKNFDKAEVAIAILHEVAKDRRMKLMSERSTSEEELATEKQMRFMGDLGIDFDEGITKSEASREIEKALNSKT</sequence>
<keyword evidence="2" id="KW-1185">Reference proteome</keyword>